<dbReference type="GO" id="GO:0004518">
    <property type="term" value="F:nuclease activity"/>
    <property type="evidence" value="ECO:0007669"/>
    <property type="project" value="UniProtKB-KW"/>
</dbReference>
<keyword evidence="8" id="KW-0067">ATP-binding</keyword>
<feature type="domain" description="HD Cas3-type" evidence="11">
    <location>
        <begin position="6"/>
        <end position="235"/>
    </location>
</feature>
<dbReference type="NCBIfam" id="TIGR01587">
    <property type="entry name" value="cas3_core"/>
    <property type="match status" value="1"/>
</dbReference>
<evidence type="ECO:0000259" key="11">
    <source>
        <dbReference type="PROSITE" id="PS51643"/>
    </source>
</evidence>
<dbReference type="Pfam" id="PF04851">
    <property type="entry name" value="ResIII"/>
    <property type="match status" value="1"/>
</dbReference>
<keyword evidence="3" id="KW-0540">Nuclease</keyword>
<reference evidence="12 13" key="1">
    <citation type="submission" date="2009-06" db="EMBL/GenBank/DDBJ databases">
        <title>Molecular Evidence for Microbiologically Influenced Corrosion from genome of Methanogen.</title>
        <authorList>
            <person name="Ito N."/>
            <person name="Tsurumaru H."/>
            <person name="Shimizu A."/>
            <person name="Harada T."/>
            <person name="Hosoyama A."/>
            <person name="Horikawa H."/>
            <person name="Wakai S."/>
            <person name="Sasaki K."/>
            <person name="Nishijima K."/>
            <person name="Ataku H."/>
            <person name="Yamazaki J."/>
            <person name="Mise M."/>
            <person name="Yamazaki S."/>
            <person name="Tanikawa S."/>
            <person name="Harayama S."/>
            <person name="Fujita N."/>
        </authorList>
    </citation>
    <scope>NUCLEOTIDE SEQUENCE [LARGE SCALE GENOMIC DNA]</scope>
    <source>
        <strain evidence="13">KA1 ( NBRC 102054)</strain>
    </source>
</reference>
<evidence type="ECO:0000256" key="9">
    <source>
        <dbReference type="ARBA" id="ARBA00023118"/>
    </source>
</evidence>
<dbReference type="InterPro" id="IPR027417">
    <property type="entry name" value="P-loop_NTPase"/>
</dbReference>
<sequence>MNPNIFSHPNKPLKDHLFNVYDLGMSKFDNTKFNFKFDDKLRILTELVLIAHDFGKANDYFQRKLQLSIKEDLTNEEELEYQLLSKKGVNESNHSLLSAVLAYVISETLIDDDVSAFFAFMIIRKHHGNLLDFNDFFTISEKEWDILNKQFQKTDWNYLQNILTELAMNDSSELGNDIVQGTPLIFDFETIKRRLSGPKFRRKQTKALYLFKNSGFEYYLAINYIFSLLISSDKAEAIFYGNSRSYEELKEVKLNRKHVDKDIVDKYRFEKTWINPKTGIDQKRNEIYDELMENMETVNPKEERIFSINVPTGTGKTLAALSAGLKLRDIVGEDRRIIYALPFTSIIDQNYDIFRDVFQFPTDFVDTSVLLKHHHLTPEEYSVKNAENEEIVENYDISKNLIESWDSEVIVTTFVQLLHSILSNRNKNLLKFNNIANSIILLDEVQNIPYKYWELIKIILKELSEVLDCYIVLITATMPLIYDEEKNEIKELIPNKKDYFEYFDRIVLDVSNLEKEMTLLEFKSFIEFELLKYPEKNFLIVLNTIKTSIDIYQYIESLIEKDIIFGNPMYLSSNIIPKERKDRIKNIKTKGEKRKIIVSTQVIEAGVDIDLDRVYRDIAPLDSINQTCGRCNRNFSSEKGVVTIFKLVQDNSKNNTYAGYVYSNALIQKTERILLDNSEKGVIDEKNFYELNKKYFNVLNDYKSNDTSNEILEKIKTLMYEKAFFGSNERNGEEPFKLIDEIDSVNLFIELDEVAISLWATYETIFSKKMNNFSDAKKRKEEYSKIKSNFLNYVITIPRKVAEKQLPGENLDNLFNRVPKELIKTAYLKDTGFIRNETNQNYFF</sequence>
<dbReference type="CDD" id="cd09641">
    <property type="entry name" value="Cas3''_I"/>
    <property type="match status" value="1"/>
</dbReference>
<dbReference type="GeneID" id="41279471"/>
<dbReference type="Gene3D" id="3.40.50.300">
    <property type="entry name" value="P-loop containing nucleotide triphosphate hydrolases"/>
    <property type="match status" value="2"/>
</dbReference>
<dbReference type="PROSITE" id="PS51192">
    <property type="entry name" value="HELICASE_ATP_BIND_1"/>
    <property type="match status" value="1"/>
</dbReference>
<proteinExistence type="inferred from homology"/>
<dbReference type="AlphaFoldDB" id="A0A2Z5PQW9"/>
<comment type="similarity">
    <text evidence="2">In the central section; belongs to the CRISPR-associated helicase Cas3 family.</text>
</comment>
<dbReference type="InterPro" id="IPR006935">
    <property type="entry name" value="Helicase/UvrB_N"/>
</dbReference>
<evidence type="ECO:0000256" key="2">
    <source>
        <dbReference type="ARBA" id="ARBA00009046"/>
    </source>
</evidence>
<dbReference type="Gene3D" id="1.10.3210.30">
    <property type="match status" value="1"/>
</dbReference>
<dbReference type="InterPro" id="IPR006474">
    <property type="entry name" value="Helicase_Cas3_CRISPR-ass_core"/>
</dbReference>
<dbReference type="SUPFAM" id="SSF52540">
    <property type="entry name" value="P-loop containing nucleoside triphosphate hydrolases"/>
    <property type="match status" value="1"/>
</dbReference>
<dbReference type="NCBIfam" id="TIGR01596">
    <property type="entry name" value="cas3_HD"/>
    <property type="match status" value="1"/>
</dbReference>
<dbReference type="Proteomes" id="UP000264208">
    <property type="component" value="Chromosome"/>
</dbReference>
<dbReference type="GO" id="GO:0016787">
    <property type="term" value="F:hydrolase activity"/>
    <property type="evidence" value="ECO:0007669"/>
    <property type="project" value="UniProtKB-KW"/>
</dbReference>
<dbReference type="GO" id="GO:0005524">
    <property type="term" value="F:ATP binding"/>
    <property type="evidence" value="ECO:0007669"/>
    <property type="project" value="UniProtKB-KW"/>
</dbReference>
<dbReference type="EMBL" id="AP011526">
    <property type="protein sequence ID" value="BAP61177.1"/>
    <property type="molecule type" value="Genomic_DNA"/>
</dbReference>
<keyword evidence="6" id="KW-0378">Hydrolase</keyword>
<dbReference type="InterPro" id="IPR014001">
    <property type="entry name" value="Helicase_ATP-bd"/>
</dbReference>
<dbReference type="InterPro" id="IPR038257">
    <property type="entry name" value="CRISPR-assoc_Cas3_HD_sf"/>
</dbReference>
<dbReference type="SMART" id="SM00487">
    <property type="entry name" value="DEXDc"/>
    <property type="match status" value="1"/>
</dbReference>
<name>A0A2Z5PQW9_METMI</name>
<dbReference type="InterPro" id="IPR054712">
    <property type="entry name" value="Cas3-like_dom"/>
</dbReference>
<evidence type="ECO:0000256" key="3">
    <source>
        <dbReference type="ARBA" id="ARBA00022722"/>
    </source>
</evidence>
<dbReference type="PROSITE" id="PS51643">
    <property type="entry name" value="HD_CAS3"/>
    <property type="match status" value="1"/>
</dbReference>
<evidence type="ECO:0000256" key="8">
    <source>
        <dbReference type="ARBA" id="ARBA00022840"/>
    </source>
</evidence>
<dbReference type="Pfam" id="PF18019">
    <property type="entry name" value="Cas3_HD"/>
    <property type="match status" value="1"/>
</dbReference>
<dbReference type="CDD" id="cd18785">
    <property type="entry name" value="SF2_C"/>
    <property type="match status" value="1"/>
</dbReference>
<dbReference type="KEGG" id="mmak:MMKA1_10600"/>
<dbReference type="Pfam" id="PF22590">
    <property type="entry name" value="Cas3-like_C_2"/>
    <property type="match status" value="1"/>
</dbReference>
<accession>A0A2Z5PQW9</accession>
<dbReference type="CDD" id="cd17930">
    <property type="entry name" value="DEXHc_cas3"/>
    <property type="match status" value="1"/>
</dbReference>
<dbReference type="GO" id="GO:0003677">
    <property type="term" value="F:DNA binding"/>
    <property type="evidence" value="ECO:0007669"/>
    <property type="project" value="InterPro"/>
</dbReference>
<organism evidence="12 13">
    <name type="scientific">Methanococcus maripaludis KA1</name>
    <dbReference type="NCBI Taxonomy" id="637914"/>
    <lineage>
        <taxon>Archaea</taxon>
        <taxon>Methanobacteriati</taxon>
        <taxon>Methanobacteriota</taxon>
        <taxon>Methanomada group</taxon>
        <taxon>Methanococci</taxon>
        <taxon>Methanococcales</taxon>
        <taxon>Methanococcaceae</taxon>
        <taxon>Methanococcus</taxon>
    </lineage>
</organism>
<keyword evidence="4" id="KW-0479">Metal-binding</keyword>
<keyword evidence="7" id="KW-0347">Helicase</keyword>
<protein>
    <submittedName>
        <fullName evidence="12">CRISPR-associated helicase Cas3</fullName>
    </submittedName>
</protein>
<dbReference type="InterPro" id="IPR006483">
    <property type="entry name" value="CRISPR-assoc_Cas3_HD"/>
</dbReference>
<comment type="similarity">
    <text evidence="1">In the N-terminal section; belongs to the CRISPR-associated nuclease Cas3-HD family.</text>
</comment>
<evidence type="ECO:0000256" key="5">
    <source>
        <dbReference type="ARBA" id="ARBA00022741"/>
    </source>
</evidence>
<evidence type="ECO:0000256" key="4">
    <source>
        <dbReference type="ARBA" id="ARBA00022723"/>
    </source>
</evidence>
<evidence type="ECO:0000256" key="7">
    <source>
        <dbReference type="ARBA" id="ARBA00022806"/>
    </source>
</evidence>
<dbReference type="GO" id="GO:0051607">
    <property type="term" value="P:defense response to virus"/>
    <property type="evidence" value="ECO:0007669"/>
    <property type="project" value="UniProtKB-KW"/>
</dbReference>
<dbReference type="GO" id="GO:0004386">
    <property type="term" value="F:helicase activity"/>
    <property type="evidence" value="ECO:0007669"/>
    <property type="project" value="UniProtKB-KW"/>
</dbReference>
<keyword evidence="5" id="KW-0547">Nucleotide-binding</keyword>
<dbReference type="RefSeq" id="WP_146778241.1">
    <property type="nucleotide sequence ID" value="NZ_AP011526.1"/>
</dbReference>
<keyword evidence="9" id="KW-0051">Antiviral defense</keyword>
<dbReference type="GO" id="GO:0046872">
    <property type="term" value="F:metal ion binding"/>
    <property type="evidence" value="ECO:0007669"/>
    <property type="project" value="UniProtKB-KW"/>
</dbReference>
<evidence type="ECO:0000256" key="1">
    <source>
        <dbReference type="ARBA" id="ARBA00006847"/>
    </source>
</evidence>
<evidence type="ECO:0000256" key="6">
    <source>
        <dbReference type="ARBA" id="ARBA00022801"/>
    </source>
</evidence>
<feature type="domain" description="Helicase ATP-binding" evidence="10">
    <location>
        <begin position="297"/>
        <end position="496"/>
    </location>
</feature>
<dbReference type="GO" id="GO:0140097">
    <property type="term" value="F:catalytic activity, acting on DNA"/>
    <property type="evidence" value="ECO:0007669"/>
    <property type="project" value="UniProtKB-ARBA"/>
</dbReference>
<gene>
    <name evidence="12" type="ORF">MMKA1_10600</name>
</gene>
<evidence type="ECO:0000313" key="12">
    <source>
        <dbReference type="EMBL" id="BAP61177.1"/>
    </source>
</evidence>
<evidence type="ECO:0000259" key="10">
    <source>
        <dbReference type="PROSITE" id="PS51192"/>
    </source>
</evidence>
<evidence type="ECO:0000313" key="13">
    <source>
        <dbReference type="Proteomes" id="UP000264208"/>
    </source>
</evidence>